<dbReference type="Gene3D" id="2.10.109.10">
    <property type="entry name" value="Umud Fragment, subunit A"/>
    <property type="match status" value="1"/>
</dbReference>
<sequence length="47" mass="4970">MDGLLSLNKIQGIPGKKLAISFNGSTITVDEGDVKIVGRVAVVMERV</sequence>
<reference evidence="1 2" key="1">
    <citation type="journal article" date="2021" name="PeerJ">
        <title>Analysis of 44 Vibrio anguillarum genomes reveals high genetic diversity.</title>
        <authorList>
            <person name="Hansen M.J."/>
            <person name="Dalsgaard I."/>
        </authorList>
    </citation>
    <scope>NUCLEOTIDE SEQUENCE [LARGE SCALE GENOMIC DNA]</scope>
    <source>
        <strain evidence="1 2">040915-1/1B</strain>
    </source>
</reference>
<dbReference type="Proteomes" id="UP000726136">
    <property type="component" value="Unassembled WGS sequence"/>
</dbReference>
<keyword evidence="2" id="KW-1185">Reference proteome</keyword>
<dbReference type="EMBL" id="RDPI01000011">
    <property type="protein sequence ID" value="MBF4373663.1"/>
    <property type="molecule type" value="Genomic_DNA"/>
</dbReference>
<comment type="caution">
    <text evidence="1">The sequence shown here is derived from an EMBL/GenBank/DDBJ whole genome shotgun (WGS) entry which is preliminary data.</text>
</comment>
<name>A0ABR9Z5C6_VIBAN</name>
<organism evidence="1 2">
    <name type="scientific">Vibrio anguillarum</name>
    <name type="common">Listonella anguillarum</name>
    <dbReference type="NCBI Taxonomy" id="55601"/>
    <lineage>
        <taxon>Bacteria</taxon>
        <taxon>Pseudomonadati</taxon>
        <taxon>Pseudomonadota</taxon>
        <taxon>Gammaproteobacteria</taxon>
        <taxon>Vibrionales</taxon>
        <taxon>Vibrionaceae</taxon>
        <taxon>Vibrio</taxon>
    </lineage>
</organism>
<gene>
    <name evidence="1" type="ORF">EAY46_11310</name>
</gene>
<evidence type="ECO:0000313" key="2">
    <source>
        <dbReference type="Proteomes" id="UP000726136"/>
    </source>
</evidence>
<evidence type="ECO:0000313" key="1">
    <source>
        <dbReference type="EMBL" id="MBF4373663.1"/>
    </source>
</evidence>
<proteinExistence type="predicted"/>
<protein>
    <submittedName>
        <fullName evidence="1">Uncharacterized protein</fullName>
    </submittedName>
</protein>
<accession>A0ABR9Z5C6</accession>